<dbReference type="GO" id="GO:0003677">
    <property type="term" value="F:DNA binding"/>
    <property type="evidence" value="ECO:0007669"/>
    <property type="project" value="InterPro"/>
</dbReference>
<dbReference type="OrthoDB" id="6629433at2"/>
<dbReference type="PANTHER" id="PTHR30349:SF64">
    <property type="entry name" value="PROPHAGE INTEGRASE INTD-RELATED"/>
    <property type="match status" value="1"/>
</dbReference>
<dbReference type="CDD" id="cd00397">
    <property type="entry name" value="DNA_BRE_C"/>
    <property type="match status" value="1"/>
</dbReference>
<dbReference type="PANTHER" id="PTHR30349">
    <property type="entry name" value="PHAGE INTEGRASE-RELATED"/>
    <property type="match status" value="1"/>
</dbReference>
<evidence type="ECO:0000256" key="2">
    <source>
        <dbReference type="ARBA" id="ARBA00023172"/>
    </source>
</evidence>
<gene>
    <name evidence="4" type="ORF">P3TCK_11003</name>
</gene>
<feature type="domain" description="Tyr recombinase" evidence="3">
    <location>
        <begin position="232"/>
        <end position="441"/>
    </location>
</feature>
<dbReference type="SUPFAM" id="SSF56349">
    <property type="entry name" value="DNA breaking-rejoining enzymes"/>
    <property type="match status" value="1"/>
</dbReference>
<name>Q1Z6E1_9GAMM</name>
<evidence type="ECO:0000313" key="5">
    <source>
        <dbReference type="Proteomes" id="UP000003789"/>
    </source>
</evidence>
<evidence type="ECO:0000259" key="3">
    <source>
        <dbReference type="PROSITE" id="PS51898"/>
    </source>
</evidence>
<dbReference type="InterPro" id="IPR011010">
    <property type="entry name" value="DNA_brk_join_enz"/>
</dbReference>
<dbReference type="Pfam" id="PF00589">
    <property type="entry name" value="Phage_integrase"/>
    <property type="match status" value="1"/>
</dbReference>
<dbReference type="GO" id="GO:0015074">
    <property type="term" value="P:DNA integration"/>
    <property type="evidence" value="ECO:0007669"/>
    <property type="project" value="UniProtKB-KW"/>
</dbReference>
<organism evidence="4 5">
    <name type="scientific">Photobacterium profundum 3TCK</name>
    <dbReference type="NCBI Taxonomy" id="314280"/>
    <lineage>
        <taxon>Bacteria</taxon>
        <taxon>Pseudomonadati</taxon>
        <taxon>Pseudomonadota</taxon>
        <taxon>Gammaproteobacteria</taxon>
        <taxon>Vibrionales</taxon>
        <taxon>Vibrionaceae</taxon>
        <taxon>Photobacterium</taxon>
    </lineage>
</organism>
<dbReference type="InterPro" id="IPR013762">
    <property type="entry name" value="Integrase-like_cat_sf"/>
</dbReference>
<evidence type="ECO:0000256" key="1">
    <source>
        <dbReference type="ARBA" id="ARBA00022908"/>
    </source>
</evidence>
<dbReference type="InterPro" id="IPR050090">
    <property type="entry name" value="Tyrosine_recombinase_XerCD"/>
</dbReference>
<proteinExistence type="predicted"/>
<keyword evidence="2" id="KW-0233">DNA recombination</keyword>
<comment type="caution">
    <text evidence="4">The sequence shown here is derived from an EMBL/GenBank/DDBJ whole genome shotgun (WGS) entry which is preliminary data.</text>
</comment>
<dbReference type="EMBL" id="AAPH01000006">
    <property type="protein sequence ID" value="EAS44206.1"/>
    <property type="molecule type" value="Genomic_DNA"/>
</dbReference>
<protein>
    <submittedName>
        <fullName evidence="4">Transposase, putative</fullName>
    </submittedName>
</protein>
<keyword evidence="1" id="KW-0229">DNA integration</keyword>
<reference evidence="4 5" key="1">
    <citation type="submission" date="2006-03" db="EMBL/GenBank/DDBJ databases">
        <authorList>
            <person name="Bartlett D.H."/>
            <person name="Valle G."/>
            <person name="Lauro F.M."/>
            <person name="Vezzi A."/>
            <person name="Simonato F."/>
            <person name="Eloe E."/>
            <person name="Vitulo N."/>
            <person name="Stratton T.K."/>
            <person name="D'angelo M."/>
            <person name="Ferriera S."/>
            <person name="Johnson J."/>
            <person name="Kravitz S."/>
            <person name="Beeson K."/>
            <person name="Sutton G."/>
            <person name="Rogers Y."/>
            <person name="Friedman R."/>
            <person name="Frazier M."/>
            <person name="Venter J.C."/>
        </authorList>
    </citation>
    <scope>NUCLEOTIDE SEQUENCE [LARGE SCALE GENOMIC DNA]</scope>
    <source>
        <strain evidence="4 5">3TCK</strain>
    </source>
</reference>
<dbReference type="RefSeq" id="WP_006230224.1">
    <property type="nucleotide sequence ID" value="NZ_CH724134.1"/>
</dbReference>
<dbReference type="HOGENOM" id="CLU_541699_0_0_6"/>
<dbReference type="AlphaFoldDB" id="Q1Z6E1"/>
<dbReference type="PROSITE" id="PS51898">
    <property type="entry name" value="TYR_RECOMBINASE"/>
    <property type="match status" value="1"/>
</dbReference>
<dbReference type="Gene3D" id="1.10.443.10">
    <property type="entry name" value="Intergrase catalytic core"/>
    <property type="match status" value="1"/>
</dbReference>
<accession>Q1Z6E1</accession>
<dbReference type="GO" id="GO:0006310">
    <property type="term" value="P:DNA recombination"/>
    <property type="evidence" value="ECO:0007669"/>
    <property type="project" value="UniProtKB-KW"/>
</dbReference>
<evidence type="ECO:0000313" key="4">
    <source>
        <dbReference type="EMBL" id="EAS44206.1"/>
    </source>
</evidence>
<dbReference type="Proteomes" id="UP000003789">
    <property type="component" value="Unassembled WGS sequence"/>
</dbReference>
<dbReference type="InterPro" id="IPR002104">
    <property type="entry name" value="Integrase_catalytic"/>
</dbReference>
<sequence length="464" mass="53357">MRIIAPDIKLRTVKYRKNEIVEKFPLLVSPSRLADVLEMNLFLIHRYIGQHSIKRNYSQSRSDMVESEATRASARGARIDIATVETSAKHLAAFLRWLIDNDVDWAESLSEPLNERVPSLEPLPIWRFRRDLIDKVESCQLSYGYASNRIQVVKTFYEWAWKNHRIQSIPFKHIKKVVRKRGNKQSGSNDSGLGNLLFGMGSGRTKKSGIPVFTTNLVLPKKIIQKQSSPEEGLQPYSLAELNSLINSDTLKRDNYSLWAELGYRCGLRTMDIVQLNYADLHNPGVDQSKQFKITLLSSKGNKVRRFTLSRELMGKLWAFVNTDEYAKRRMKYEVKHGLNFKLPVFINNTGNRITKRSVSNVISMVRAEQKKKGVSVLKRTFHDLRATFGTYLASFMLEAGYSDDFIKVTLTRELGHNDFEVSKRYLNFAKTDCAFSNVVAPWITEMYKPLQALLCKETEVLVK</sequence>